<keyword evidence="1" id="KW-1133">Transmembrane helix</keyword>
<reference evidence="3 4" key="1">
    <citation type="journal article" date="2021" name="Nat. Commun.">
        <title>Incipient diploidization of the medicinal plant Perilla within 10,000 years.</title>
        <authorList>
            <person name="Zhang Y."/>
            <person name="Shen Q."/>
            <person name="Leng L."/>
            <person name="Zhang D."/>
            <person name="Chen S."/>
            <person name="Shi Y."/>
            <person name="Ning Z."/>
            <person name="Chen S."/>
        </authorList>
    </citation>
    <scope>NUCLEOTIDE SEQUENCE [LARGE SCALE GENOMIC DNA]</scope>
    <source>
        <strain evidence="4">cv. PC099</strain>
    </source>
</reference>
<keyword evidence="4" id="KW-1185">Reference proteome</keyword>
<name>A0AAD4PF67_PERFH</name>
<feature type="signal peptide" evidence="2">
    <location>
        <begin position="1"/>
        <end position="25"/>
    </location>
</feature>
<evidence type="ECO:0000313" key="4">
    <source>
        <dbReference type="Proteomes" id="UP001190926"/>
    </source>
</evidence>
<keyword evidence="1" id="KW-0472">Membrane</keyword>
<protein>
    <submittedName>
        <fullName evidence="3">Uncharacterized protein</fullName>
    </submittedName>
</protein>
<gene>
    <name evidence="3" type="ORF">C2S53_007354</name>
</gene>
<dbReference type="EMBL" id="SDAM02000019">
    <property type="protein sequence ID" value="KAH6836697.1"/>
    <property type="molecule type" value="Genomic_DNA"/>
</dbReference>
<keyword evidence="1" id="KW-0812">Transmembrane</keyword>
<comment type="caution">
    <text evidence="3">The sequence shown here is derived from an EMBL/GenBank/DDBJ whole genome shotgun (WGS) entry which is preliminary data.</text>
</comment>
<dbReference type="Proteomes" id="UP001190926">
    <property type="component" value="Unassembled WGS sequence"/>
</dbReference>
<evidence type="ECO:0000313" key="3">
    <source>
        <dbReference type="EMBL" id="KAH6836697.1"/>
    </source>
</evidence>
<feature type="chain" id="PRO_5042293900" evidence="2">
    <location>
        <begin position="26"/>
        <end position="262"/>
    </location>
</feature>
<keyword evidence="2" id="KW-0732">Signal</keyword>
<dbReference type="PANTHER" id="PTHR33355">
    <property type="entry name" value="WALL-ASSOCIATED RECEPTOR KINASE CARBOXY-TERMINAL PROTEIN-RELATED"/>
    <property type="match status" value="1"/>
</dbReference>
<organism evidence="3 4">
    <name type="scientific">Perilla frutescens var. hirtella</name>
    <name type="common">Perilla citriodora</name>
    <name type="synonym">Perilla setoyensis</name>
    <dbReference type="NCBI Taxonomy" id="608512"/>
    <lineage>
        <taxon>Eukaryota</taxon>
        <taxon>Viridiplantae</taxon>
        <taxon>Streptophyta</taxon>
        <taxon>Embryophyta</taxon>
        <taxon>Tracheophyta</taxon>
        <taxon>Spermatophyta</taxon>
        <taxon>Magnoliopsida</taxon>
        <taxon>eudicotyledons</taxon>
        <taxon>Gunneridae</taxon>
        <taxon>Pentapetalae</taxon>
        <taxon>asterids</taxon>
        <taxon>lamiids</taxon>
        <taxon>Lamiales</taxon>
        <taxon>Lamiaceae</taxon>
        <taxon>Nepetoideae</taxon>
        <taxon>Elsholtzieae</taxon>
        <taxon>Perilla</taxon>
    </lineage>
</organism>
<proteinExistence type="predicted"/>
<evidence type="ECO:0000256" key="1">
    <source>
        <dbReference type="SAM" id="Phobius"/>
    </source>
</evidence>
<sequence>MKKGFKKIHLLQLLLFLNIFFQASASEDFHVSYCGSIKIQEPFFHQNSSHSSLLSQMIICKSEKLYFRTSIGLFGVNSIDYMSKLITVSHSSCSSASHFVSPQHLSAGFPSPASSNSLILMNCSNRSSEIPLVPCSSTVLSVTCDSSATKKVPSCLVIDDAEKLEKSFDPKQMECTHYSRVYARGEKFELGTRISFDIPDHVPNPCNECEKPDGNCGVGLRCACHPKECKDKVTGAALRPNCGNMLVYLVFVVVVIVLLHGF</sequence>
<feature type="transmembrane region" description="Helical" evidence="1">
    <location>
        <begin position="245"/>
        <end position="261"/>
    </location>
</feature>
<evidence type="ECO:0000256" key="2">
    <source>
        <dbReference type="SAM" id="SignalP"/>
    </source>
</evidence>
<dbReference type="PANTHER" id="PTHR33355:SF11">
    <property type="entry name" value="WALL-ASSOCIATED RECEPTOR KINASE GALACTURONAN-BINDING DOMAIN-CONTAINING PROTEIN"/>
    <property type="match status" value="1"/>
</dbReference>
<dbReference type="AlphaFoldDB" id="A0AAD4PF67"/>
<accession>A0AAD4PF67</accession>